<protein>
    <submittedName>
        <fullName evidence="2">Uncharacterized protein</fullName>
    </submittedName>
</protein>
<proteinExistence type="predicted"/>
<reference evidence="2" key="1">
    <citation type="submission" date="2024-04" db="EMBL/GenBank/DDBJ databases">
        <authorList>
            <consortium name="Molecular Ecology Group"/>
        </authorList>
    </citation>
    <scope>NUCLEOTIDE SEQUENCE</scope>
</reference>
<evidence type="ECO:0000313" key="2">
    <source>
        <dbReference type="EMBL" id="CAL1686800.1"/>
    </source>
</evidence>
<dbReference type="Proteomes" id="UP001497644">
    <property type="component" value="Chromosome 7"/>
</dbReference>
<organism evidence="2 3">
    <name type="scientific">Lasius platythorax</name>
    <dbReference type="NCBI Taxonomy" id="488582"/>
    <lineage>
        <taxon>Eukaryota</taxon>
        <taxon>Metazoa</taxon>
        <taxon>Ecdysozoa</taxon>
        <taxon>Arthropoda</taxon>
        <taxon>Hexapoda</taxon>
        <taxon>Insecta</taxon>
        <taxon>Pterygota</taxon>
        <taxon>Neoptera</taxon>
        <taxon>Endopterygota</taxon>
        <taxon>Hymenoptera</taxon>
        <taxon>Apocrita</taxon>
        <taxon>Aculeata</taxon>
        <taxon>Formicoidea</taxon>
        <taxon>Formicidae</taxon>
        <taxon>Formicinae</taxon>
        <taxon>Lasius</taxon>
        <taxon>Lasius</taxon>
    </lineage>
</organism>
<dbReference type="AlphaFoldDB" id="A0AAV2P598"/>
<gene>
    <name evidence="2" type="ORF">LPLAT_LOCUS12124</name>
</gene>
<accession>A0AAV2P598</accession>
<dbReference type="EMBL" id="OZ034830">
    <property type="protein sequence ID" value="CAL1686800.1"/>
    <property type="molecule type" value="Genomic_DNA"/>
</dbReference>
<name>A0AAV2P598_9HYME</name>
<keyword evidence="3" id="KW-1185">Reference proteome</keyword>
<feature type="region of interest" description="Disordered" evidence="1">
    <location>
        <begin position="1"/>
        <end position="20"/>
    </location>
</feature>
<evidence type="ECO:0000313" key="3">
    <source>
        <dbReference type="Proteomes" id="UP001497644"/>
    </source>
</evidence>
<sequence length="104" mass="11883">MRVGEGDARDDAERGGIRVREREDNGEERYSRVISRAGVLWVREIPLKAIWLRASTRLPRFPDTSLHTVFRVYIATYGTRLVDTKILLCANFSSSCGDNCDEHL</sequence>
<evidence type="ECO:0000256" key="1">
    <source>
        <dbReference type="SAM" id="MobiDB-lite"/>
    </source>
</evidence>